<organism evidence="3 4">
    <name type="scientific">Candidatus Falkowbacteria bacterium RIFOXYD2_FULL_34_120</name>
    <dbReference type="NCBI Taxonomy" id="1798007"/>
    <lineage>
        <taxon>Bacteria</taxon>
        <taxon>Candidatus Falkowiibacteriota</taxon>
    </lineage>
</organism>
<sequence>MEIIIAIIIIYGIFAIIGAFFSWVGKINEKRKEDIRNQVIENFQKNFDIKSEIEKYKNKLKKIDFQKAPTAVENYINKYAEEKNVKTIGEFGKFLSRCPSCEDGKLIGRKGPHGSFIGCSKFPKCRYTENVKTAKKEYKKDIEEQLIKDIKKAYT</sequence>
<protein>
    <recommendedName>
        <fullName evidence="2">DNA topoisomerase type IA zn finger domain-containing protein</fullName>
    </recommendedName>
</protein>
<evidence type="ECO:0000256" key="1">
    <source>
        <dbReference type="SAM" id="Phobius"/>
    </source>
</evidence>
<reference evidence="3 4" key="1">
    <citation type="journal article" date="2016" name="Nat. Commun.">
        <title>Thousands of microbial genomes shed light on interconnected biogeochemical processes in an aquifer system.</title>
        <authorList>
            <person name="Anantharaman K."/>
            <person name="Brown C.T."/>
            <person name="Hug L.A."/>
            <person name="Sharon I."/>
            <person name="Castelle C.J."/>
            <person name="Probst A.J."/>
            <person name="Thomas B.C."/>
            <person name="Singh A."/>
            <person name="Wilkins M.J."/>
            <person name="Karaoz U."/>
            <person name="Brodie E.L."/>
            <person name="Williams K.H."/>
            <person name="Hubbard S.S."/>
            <person name="Banfield J.F."/>
        </authorList>
    </citation>
    <scope>NUCLEOTIDE SEQUENCE [LARGE SCALE GENOMIC DNA]</scope>
</reference>
<keyword evidence="1" id="KW-1133">Transmembrane helix</keyword>
<evidence type="ECO:0000259" key="2">
    <source>
        <dbReference type="Pfam" id="PF01396"/>
    </source>
</evidence>
<keyword evidence="1" id="KW-0472">Membrane</keyword>
<proteinExistence type="predicted"/>
<name>A0A1F5TMJ3_9BACT</name>
<dbReference type="GO" id="GO:0006265">
    <property type="term" value="P:DNA topological change"/>
    <property type="evidence" value="ECO:0007669"/>
    <property type="project" value="InterPro"/>
</dbReference>
<dbReference type="AlphaFoldDB" id="A0A1F5TMJ3"/>
<keyword evidence="1" id="KW-0812">Transmembrane</keyword>
<gene>
    <name evidence="3" type="ORF">A2531_06530</name>
</gene>
<dbReference type="InterPro" id="IPR013498">
    <property type="entry name" value="Topo_IA_Znf"/>
</dbReference>
<feature type="transmembrane region" description="Helical" evidence="1">
    <location>
        <begin position="6"/>
        <end position="24"/>
    </location>
</feature>
<dbReference type="SUPFAM" id="SSF57783">
    <property type="entry name" value="Zinc beta-ribbon"/>
    <property type="match status" value="1"/>
</dbReference>
<comment type="caution">
    <text evidence="3">The sequence shown here is derived from an EMBL/GenBank/DDBJ whole genome shotgun (WGS) entry which is preliminary data.</text>
</comment>
<dbReference type="Proteomes" id="UP000177579">
    <property type="component" value="Unassembled WGS sequence"/>
</dbReference>
<dbReference type="GO" id="GO:0005694">
    <property type="term" value="C:chromosome"/>
    <property type="evidence" value="ECO:0007669"/>
    <property type="project" value="InterPro"/>
</dbReference>
<evidence type="ECO:0000313" key="4">
    <source>
        <dbReference type="Proteomes" id="UP000177579"/>
    </source>
</evidence>
<dbReference type="GO" id="GO:0003677">
    <property type="term" value="F:DNA binding"/>
    <property type="evidence" value="ECO:0007669"/>
    <property type="project" value="InterPro"/>
</dbReference>
<accession>A0A1F5TMJ3</accession>
<evidence type="ECO:0000313" key="3">
    <source>
        <dbReference type="EMBL" id="OGF40172.1"/>
    </source>
</evidence>
<feature type="domain" description="DNA topoisomerase type IA zn finger" evidence="2">
    <location>
        <begin position="97"/>
        <end position="132"/>
    </location>
</feature>
<dbReference type="Pfam" id="PF01396">
    <property type="entry name" value="Zn_ribbon_Top1"/>
    <property type="match status" value="1"/>
</dbReference>
<dbReference type="GO" id="GO:0003916">
    <property type="term" value="F:DNA topoisomerase activity"/>
    <property type="evidence" value="ECO:0007669"/>
    <property type="project" value="InterPro"/>
</dbReference>
<dbReference type="Gene3D" id="3.30.65.10">
    <property type="entry name" value="Bacterial Topoisomerase I, domain 1"/>
    <property type="match status" value="1"/>
</dbReference>
<dbReference type="EMBL" id="MFGO01000035">
    <property type="protein sequence ID" value="OGF40172.1"/>
    <property type="molecule type" value="Genomic_DNA"/>
</dbReference>